<organism evidence="1 2">
    <name type="scientific">Kineosporia corallincola</name>
    <dbReference type="NCBI Taxonomy" id="2835133"/>
    <lineage>
        <taxon>Bacteria</taxon>
        <taxon>Bacillati</taxon>
        <taxon>Actinomycetota</taxon>
        <taxon>Actinomycetes</taxon>
        <taxon>Kineosporiales</taxon>
        <taxon>Kineosporiaceae</taxon>
        <taxon>Kineosporia</taxon>
    </lineage>
</organism>
<accession>A0ABS5TAZ3</accession>
<sequence length="130" mass="12933">MSPLPVVNGALLQCSMGTVPSALGVLPLSRVTIEGQPAARITDVVPGVNIKPFGLCRSLLNPAVAAATTAALGVLTPMPCLPVPTGPWISPVARTVAGGLPLLGSGSTCLCAFAGVIAVRLPGTLRSQVS</sequence>
<gene>
    <name evidence="1" type="ORF">KIH74_04755</name>
</gene>
<dbReference type="InterPro" id="IPR025460">
    <property type="entry name" value="DUF4280"/>
</dbReference>
<dbReference type="RefSeq" id="WP_214154524.1">
    <property type="nucleotide sequence ID" value="NZ_JAHBAY010000002.1"/>
</dbReference>
<name>A0ABS5TAZ3_9ACTN</name>
<reference evidence="1 2" key="1">
    <citation type="submission" date="2021-05" db="EMBL/GenBank/DDBJ databases">
        <title>Kineosporia and Streptomyces sp. nov. two new marine actinobacteria isolated from Coral.</title>
        <authorList>
            <person name="Buangrab K."/>
            <person name="Sutthacheep M."/>
            <person name="Yeemin T."/>
            <person name="Harunari E."/>
            <person name="Igarashi Y."/>
            <person name="Kanchanasin P."/>
            <person name="Tanasupawat S."/>
            <person name="Phongsopitanun W."/>
        </authorList>
    </citation>
    <scope>NUCLEOTIDE SEQUENCE [LARGE SCALE GENOMIC DNA]</scope>
    <source>
        <strain evidence="1 2">J2-2</strain>
    </source>
</reference>
<dbReference type="EMBL" id="JAHBAY010000002">
    <property type="protein sequence ID" value="MBT0768220.1"/>
    <property type="molecule type" value="Genomic_DNA"/>
</dbReference>
<evidence type="ECO:0000313" key="1">
    <source>
        <dbReference type="EMBL" id="MBT0768220.1"/>
    </source>
</evidence>
<keyword evidence="2" id="KW-1185">Reference proteome</keyword>
<protein>
    <submittedName>
        <fullName evidence="1">DUF4280 domain-containing protein</fullName>
    </submittedName>
</protein>
<proteinExistence type="predicted"/>
<comment type="caution">
    <text evidence="1">The sequence shown here is derived from an EMBL/GenBank/DDBJ whole genome shotgun (WGS) entry which is preliminary data.</text>
</comment>
<dbReference type="Proteomes" id="UP001197247">
    <property type="component" value="Unassembled WGS sequence"/>
</dbReference>
<dbReference type="Pfam" id="PF14107">
    <property type="entry name" value="DUF4280"/>
    <property type="match status" value="1"/>
</dbReference>
<evidence type="ECO:0000313" key="2">
    <source>
        <dbReference type="Proteomes" id="UP001197247"/>
    </source>
</evidence>